<dbReference type="AlphaFoldDB" id="A0A177V8C5"/>
<keyword evidence="3" id="KW-0547">Nucleotide-binding</keyword>
<reference evidence="13" key="1">
    <citation type="submission" date="2016-04" db="EMBL/GenBank/DDBJ databases">
        <authorList>
            <person name="Nguyen H.D."/>
            <person name="Kesanakurti P."/>
            <person name="Cullis J."/>
            <person name="Levesque C.A."/>
            <person name="Hambleton S."/>
        </authorList>
    </citation>
    <scope>NUCLEOTIDE SEQUENCE</scope>
    <source>
        <strain evidence="13">DAOMC 238032</strain>
    </source>
</reference>
<keyword evidence="6" id="KW-0067">ATP-binding</keyword>
<evidence type="ECO:0000256" key="10">
    <source>
        <dbReference type="SAM" id="MobiDB-lite"/>
    </source>
</evidence>
<dbReference type="SUPFAM" id="SSF52540">
    <property type="entry name" value="P-loop containing nucleoside triphosphate hydrolases"/>
    <property type="match status" value="1"/>
</dbReference>
<evidence type="ECO:0000313" key="15">
    <source>
        <dbReference type="Proteomes" id="UP000836402"/>
    </source>
</evidence>
<dbReference type="FunFam" id="3.40.50.300:FF:000269">
    <property type="entry name" value="ATP-dependent RNA helicase SUPV3L1, mitochondrial"/>
    <property type="match status" value="1"/>
</dbReference>
<dbReference type="Gene3D" id="1.20.58.1080">
    <property type="match status" value="1"/>
</dbReference>
<evidence type="ECO:0000313" key="12">
    <source>
        <dbReference type="EMBL" id="CAD6958451.1"/>
    </source>
</evidence>
<keyword evidence="8" id="KW-0496">Mitochondrion</keyword>
<sequence length="1097" mass="119040">MLRATAHAVASSSRCTLNHVKSSLAESAIAVATARMLPCSACSRGDVNSQPARALHSSSSQARLQPTPSKNPRSRPPPRKNAPGRWRRPPSIPQPVKPPNAAQTRDALLSELTTFTASVRVAGRLVALGVKGDAVRALLLSRSECKKLCVETLQRFKGKNKDEGPTSTEFRELVSSELAQKLGDDDVKVLQALLPIWKKSALRGLQNPGAQSSDRRGGFGPNLATGESPGFLIESLSQAYEVEGTKALHRACMHHFLDWLYFHLQKLSQASVSRQRNADEDDTSSPSGAESFSPVYPIGHSASILHAHLAHLFRLTDYMLPASKFPAARALNRQIHLHIGPTNSGKTYGALLALTKAETGVYAGPLRLLAHEVFERINEGSIGGVPPRPCNMLTGEEKRIIAPLAGLMSCTIEMASLDKEVDVGVIDEIQMIADPGRGAAWTAAVLGLPAKELHLCGEASVLPLIRRLTALCNDELHVHTYQRLTPLRVAEQSLGGDLSKIEKGDCIVTFARSNIFFLKRMIEQRTGLKCAVAYGALPPETRSEQARLFNDTSEKGMDVMVASDAIGMGLNLKIKRVIFETCTKWDGGSMVPLSTSQIKQIAGRAGRYGTQEKTGESEPQGGIVTTLNDEDLPFVHSALASGIVPIRRAALHTMDDDVGGLSVLVASTQQMDRQLGIDIWSNVPSPLEEGKDKDKDADEEDEDSDLDEDLEGRGKSRRSRSSQKDRDSKKKSKVEEETKPNAHPNPKVDAILKVLKANDLSDPKSRPAWYESSRSVSTLFSVVTQAIRFDPTLFFLPDYEREGGMSTILEACAQGQLTFEEKITMGKSPAPLRDERVVVFLSNMIRGHGRGELVQFEQCAKGLQLMEALVEVEAAAKERAAERSGSGSKDETVAGVDNDAKEKAAEGLAFDGNKSDAKADDAEAKSTPVHSDKPDAPHPVLNLNSLMVLESLHRCLTVYLWLSYRFPLSFAFRSDVRKLKTRTEVAIEELIAATRFNRRKTPGRPADLESSEFQWVKGSQGKGGERGGQRGDVGSTTESELVGLWKSTLDPRGQKGKGPGRQASHRSDSEESKTADEGEVKVVLGMGAGGVIKDGPA</sequence>
<evidence type="ECO:0000256" key="1">
    <source>
        <dbReference type="ARBA" id="ARBA00004173"/>
    </source>
</evidence>
<comment type="subcellular location">
    <subcellularLocation>
        <location evidence="1">Mitochondrion</location>
    </subcellularLocation>
</comment>
<evidence type="ECO:0000256" key="2">
    <source>
        <dbReference type="ARBA" id="ARBA00012552"/>
    </source>
</evidence>
<evidence type="ECO:0000256" key="3">
    <source>
        <dbReference type="ARBA" id="ARBA00022741"/>
    </source>
</evidence>
<dbReference type="CDD" id="cd17913">
    <property type="entry name" value="DEXQc_Suv3"/>
    <property type="match status" value="1"/>
</dbReference>
<feature type="region of interest" description="Disordered" evidence="10">
    <location>
        <begin position="879"/>
        <end position="898"/>
    </location>
</feature>
<dbReference type="Gene3D" id="3.40.50.300">
    <property type="entry name" value="P-loop containing nucleotide triphosphate hydrolases"/>
    <property type="match status" value="2"/>
</dbReference>
<organism evidence="13 14">
    <name type="scientific">Tilletia caries</name>
    <name type="common">wheat bunt fungus</name>
    <dbReference type="NCBI Taxonomy" id="13290"/>
    <lineage>
        <taxon>Eukaryota</taxon>
        <taxon>Fungi</taxon>
        <taxon>Dikarya</taxon>
        <taxon>Basidiomycota</taxon>
        <taxon>Ustilaginomycotina</taxon>
        <taxon>Exobasidiomycetes</taxon>
        <taxon>Tilletiales</taxon>
        <taxon>Tilletiaceae</taxon>
        <taxon>Tilletia</taxon>
    </lineage>
</organism>
<dbReference type="InterPro" id="IPR050699">
    <property type="entry name" value="RNA-DNA_Helicase"/>
</dbReference>
<accession>A0A177V8C5</accession>
<dbReference type="InterPro" id="IPR001650">
    <property type="entry name" value="Helicase_C-like"/>
</dbReference>
<dbReference type="InterPro" id="IPR055206">
    <property type="entry name" value="DEXQc_SUV3"/>
</dbReference>
<proteinExistence type="predicted"/>
<dbReference type="GO" id="GO:0016787">
    <property type="term" value="F:hydrolase activity"/>
    <property type="evidence" value="ECO:0007669"/>
    <property type="project" value="UniProtKB-KW"/>
</dbReference>
<keyword evidence="7" id="KW-0809">Transit peptide</keyword>
<feature type="region of interest" description="Disordered" evidence="10">
    <location>
        <begin position="273"/>
        <end position="292"/>
    </location>
</feature>
<evidence type="ECO:0000256" key="4">
    <source>
        <dbReference type="ARBA" id="ARBA00022801"/>
    </source>
</evidence>
<evidence type="ECO:0000313" key="13">
    <source>
        <dbReference type="EMBL" id="KAE8262799.1"/>
    </source>
</evidence>
<dbReference type="InterPro" id="IPR027417">
    <property type="entry name" value="P-loop_NTPase"/>
</dbReference>
<keyword evidence="5" id="KW-0347">Helicase</keyword>
<dbReference type="Gene3D" id="1.20.272.40">
    <property type="match status" value="1"/>
</dbReference>
<dbReference type="EC" id="3.6.4.13" evidence="2"/>
<reference evidence="12" key="3">
    <citation type="submission" date="2020-10" db="EMBL/GenBank/DDBJ databases">
        <authorList>
            <person name="Sedaghatjoo S."/>
        </authorList>
    </citation>
    <scope>NUCLEOTIDE SEQUENCE</scope>
    <source>
        <strain evidence="12">AZH3</strain>
    </source>
</reference>
<dbReference type="Proteomes" id="UP000836402">
    <property type="component" value="Unassembled WGS sequence"/>
</dbReference>
<comment type="caution">
    <text evidence="13">The sequence shown here is derived from an EMBL/GenBank/DDBJ whole genome shotgun (WGS) entry which is preliminary data.</text>
</comment>
<dbReference type="PANTHER" id="PTHR12131">
    <property type="entry name" value="ATP-DEPENDENT RNA AND DNA HELICASE"/>
    <property type="match status" value="1"/>
</dbReference>
<dbReference type="FunFam" id="3.40.50.300:FF:000957">
    <property type="entry name" value="ATP-dependent RNA helicase SUV3L, mitochondrial"/>
    <property type="match status" value="1"/>
</dbReference>
<name>A0A177V8C5_9BASI</name>
<dbReference type="Proteomes" id="UP000077671">
    <property type="component" value="Unassembled WGS sequence"/>
</dbReference>
<evidence type="ECO:0000256" key="5">
    <source>
        <dbReference type="ARBA" id="ARBA00022806"/>
    </source>
</evidence>
<evidence type="ECO:0000256" key="9">
    <source>
        <dbReference type="ARBA" id="ARBA00047984"/>
    </source>
</evidence>
<dbReference type="EMBL" id="CAJHJG010006627">
    <property type="protein sequence ID" value="CAD6958451.1"/>
    <property type="molecule type" value="Genomic_DNA"/>
</dbReference>
<keyword evidence="4" id="KW-0378">Hydrolase</keyword>
<dbReference type="Pfam" id="PF22527">
    <property type="entry name" value="DEXQc_Suv3"/>
    <property type="match status" value="1"/>
</dbReference>
<feature type="region of interest" description="Disordered" evidence="10">
    <location>
        <begin position="998"/>
        <end position="1080"/>
    </location>
</feature>
<evidence type="ECO:0000256" key="8">
    <source>
        <dbReference type="ARBA" id="ARBA00023128"/>
    </source>
</evidence>
<dbReference type="GO" id="GO:0005524">
    <property type="term" value="F:ATP binding"/>
    <property type="evidence" value="ECO:0007669"/>
    <property type="project" value="UniProtKB-KW"/>
</dbReference>
<dbReference type="GO" id="GO:0000965">
    <property type="term" value="P:mitochondrial RNA 3'-end processing"/>
    <property type="evidence" value="ECO:0007669"/>
    <property type="project" value="TreeGrafter"/>
</dbReference>
<dbReference type="EMBL" id="LWDD02000200">
    <property type="protein sequence ID" value="KAE8262799.1"/>
    <property type="molecule type" value="Genomic_DNA"/>
</dbReference>
<evidence type="ECO:0000256" key="7">
    <source>
        <dbReference type="ARBA" id="ARBA00022946"/>
    </source>
</evidence>
<feature type="compositionally biased region" description="Acidic residues" evidence="10">
    <location>
        <begin position="697"/>
        <end position="710"/>
    </location>
</feature>
<feature type="compositionally biased region" description="Basic and acidic residues" evidence="10">
    <location>
        <begin position="913"/>
        <end position="936"/>
    </location>
</feature>
<evidence type="ECO:0000259" key="11">
    <source>
        <dbReference type="PROSITE" id="PS51194"/>
    </source>
</evidence>
<feature type="domain" description="Helicase C-terminal" evidence="11">
    <location>
        <begin position="493"/>
        <end position="662"/>
    </location>
</feature>
<dbReference type="GO" id="GO:0003724">
    <property type="term" value="F:RNA helicase activity"/>
    <property type="evidence" value="ECO:0007669"/>
    <property type="project" value="UniProtKB-EC"/>
</dbReference>
<keyword evidence="15" id="KW-1185">Reference proteome</keyword>
<feature type="region of interest" description="Disordered" evidence="10">
    <location>
        <begin position="677"/>
        <end position="749"/>
    </location>
</feature>
<evidence type="ECO:0000256" key="6">
    <source>
        <dbReference type="ARBA" id="ARBA00022840"/>
    </source>
</evidence>
<dbReference type="GO" id="GO:0045025">
    <property type="term" value="C:mitochondrial degradosome"/>
    <property type="evidence" value="ECO:0007669"/>
    <property type="project" value="TreeGrafter"/>
</dbReference>
<dbReference type="CDD" id="cd18805">
    <property type="entry name" value="SF2_C_suv3"/>
    <property type="match status" value="1"/>
</dbReference>
<feature type="compositionally biased region" description="Polar residues" evidence="10">
    <location>
        <begin position="46"/>
        <end position="67"/>
    </location>
</feature>
<feature type="region of interest" description="Disordered" evidence="10">
    <location>
        <begin position="906"/>
        <end position="936"/>
    </location>
</feature>
<reference evidence="13" key="2">
    <citation type="journal article" date="2019" name="IMA Fungus">
        <title>Genome sequencing and comparison of five Tilletia species to identify candidate genes for the detection of regulated species infecting wheat.</title>
        <authorList>
            <person name="Nguyen H.D.T."/>
            <person name="Sultana T."/>
            <person name="Kesanakurti P."/>
            <person name="Hambleton S."/>
        </authorList>
    </citation>
    <scope>NUCLEOTIDE SEQUENCE</scope>
    <source>
        <strain evidence="13">DAOMC 238032</strain>
    </source>
</reference>
<gene>
    <name evidence="13" type="ORF">A4X03_0g2171</name>
    <name evidence="12" type="ORF">JKIAZH3_G9577</name>
</gene>
<dbReference type="Pfam" id="PF12513">
    <property type="entry name" value="SUV3_C"/>
    <property type="match status" value="1"/>
</dbReference>
<dbReference type="PROSITE" id="PS51194">
    <property type="entry name" value="HELICASE_CTER"/>
    <property type="match status" value="1"/>
</dbReference>
<comment type="catalytic activity">
    <reaction evidence="9">
        <text>ATP + H2O = ADP + phosphate + H(+)</text>
        <dbReference type="Rhea" id="RHEA:13065"/>
        <dbReference type="ChEBI" id="CHEBI:15377"/>
        <dbReference type="ChEBI" id="CHEBI:15378"/>
        <dbReference type="ChEBI" id="CHEBI:30616"/>
        <dbReference type="ChEBI" id="CHEBI:43474"/>
        <dbReference type="ChEBI" id="CHEBI:456216"/>
        <dbReference type="EC" id="3.6.4.13"/>
    </reaction>
</comment>
<feature type="compositionally biased region" description="Basic and acidic residues" evidence="10">
    <location>
        <begin position="1065"/>
        <end position="1080"/>
    </location>
</feature>
<feature type="region of interest" description="Disordered" evidence="10">
    <location>
        <begin position="45"/>
        <end position="102"/>
    </location>
</feature>
<dbReference type="InterPro" id="IPR044774">
    <property type="entry name" value="Suv3_DEXQc"/>
</dbReference>
<evidence type="ECO:0000313" key="14">
    <source>
        <dbReference type="Proteomes" id="UP000077671"/>
    </source>
</evidence>
<protein>
    <recommendedName>
        <fullName evidence="2">RNA helicase</fullName>
        <ecNumber evidence="2">3.6.4.13</ecNumber>
    </recommendedName>
</protein>
<dbReference type="Pfam" id="PF00271">
    <property type="entry name" value="Helicase_C"/>
    <property type="match status" value="1"/>
</dbReference>
<dbReference type="PANTHER" id="PTHR12131:SF1">
    <property type="entry name" value="ATP-DEPENDENT RNA HELICASE SUPV3L1, MITOCHONDRIAL-RELATED"/>
    <property type="match status" value="1"/>
</dbReference>
<dbReference type="SMART" id="SM00490">
    <property type="entry name" value="HELICc"/>
    <property type="match status" value="1"/>
</dbReference>
<feature type="compositionally biased region" description="Basic and acidic residues" evidence="10">
    <location>
        <begin position="722"/>
        <end position="740"/>
    </location>
</feature>
<dbReference type="InterPro" id="IPR022192">
    <property type="entry name" value="SUV3_C"/>
</dbReference>